<dbReference type="RefSeq" id="WP_055157610.1">
    <property type="nucleotide sequence ID" value="NZ_BSCI01000004.1"/>
</dbReference>
<comment type="subunit">
    <text evidence="11">Homodimer.</text>
</comment>
<accession>A0A173TRH0</accession>
<dbReference type="EMBL" id="BSCI01000004">
    <property type="protein sequence ID" value="GLG86214.1"/>
    <property type="molecule type" value="Genomic_DNA"/>
</dbReference>
<dbReference type="Pfam" id="PF02882">
    <property type="entry name" value="THF_DHG_CYH_C"/>
    <property type="match status" value="1"/>
</dbReference>
<evidence type="ECO:0000313" key="14">
    <source>
        <dbReference type="EMBL" id="CUN04859.1"/>
    </source>
</evidence>
<dbReference type="EC" id="3.5.4.9" evidence="11"/>
<comment type="similarity">
    <text evidence="11">Belongs to the tetrahydrofolate dehydrogenase/cyclohydrolase family.</text>
</comment>
<dbReference type="PRINTS" id="PR00085">
    <property type="entry name" value="THFDHDRGNASE"/>
</dbReference>
<evidence type="ECO:0000256" key="5">
    <source>
        <dbReference type="ARBA" id="ARBA00022801"/>
    </source>
</evidence>
<keyword evidence="2 11" id="KW-0554">One-carbon metabolism</keyword>
<dbReference type="InterPro" id="IPR036291">
    <property type="entry name" value="NAD(P)-bd_dom_sf"/>
</dbReference>
<dbReference type="EC" id="1.5.1.5" evidence="11"/>
<dbReference type="AlphaFoldDB" id="A0A173TRH0"/>
<dbReference type="Gene3D" id="3.40.50.720">
    <property type="entry name" value="NAD(P)-binding Rossmann-like Domain"/>
    <property type="match status" value="1"/>
</dbReference>
<dbReference type="Gene3D" id="3.40.50.10860">
    <property type="entry name" value="Leucine Dehydrogenase, chain A, domain 1"/>
    <property type="match status" value="1"/>
</dbReference>
<feature type="binding site" evidence="11">
    <location>
        <begin position="165"/>
        <end position="167"/>
    </location>
    <ligand>
        <name>NADP(+)</name>
        <dbReference type="ChEBI" id="CHEBI:58349"/>
    </ligand>
</feature>
<dbReference type="FunFam" id="3.40.50.720:FF:000094">
    <property type="entry name" value="Bifunctional protein FolD"/>
    <property type="match status" value="1"/>
</dbReference>
<dbReference type="PANTHER" id="PTHR48099">
    <property type="entry name" value="C-1-TETRAHYDROFOLATE SYNTHASE, CYTOPLASMIC-RELATED"/>
    <property type="match status" value="1"/>
</dbReference>
<evidence type="ECO:0000313" key="15">
    <source>
        <dbReference type="EMBL" id="GLG86214.1"/>
    </source>
</evidence>
<reference evidence="15" key="2">
    <citation type="submission" date="2022-09" db="EMBL/GenBank/DDBJ databases">
        <title>Draft genome sequence of Coprococcus comes strain 31264.</title>
        <authorList>
            <person name="Atsushi H."/>
            <person name="Moriya O."/>
            <person name="Mitsuo S."/>
        </authorList>
    </citation>
    <scope>NUCLEOTIDE SEQUENCE</scope>
    <source>
        <strain evidence="15">JCM 31264</strain>
    </source>
</reference>
<evidence type="ECO:0000256" key="2">
    <source>
        <dbReference type="ARBA" id="ARBA00022563"/>
    </source>
</evidence>
<dbReference type="InterPro" id="IPR046346">
    <property type="entry name" value="Aminoacid_DH-like_N_sf"/>
</dbReference>
<evidence type="ECO:0000256" key="7">
    <source>
        <dbReference type="ARBA" id="ARBA00023002"/>
    </source>
</evidence>
<proteinExistence type="inferred from homology"/>
<comment type="caution">
    <text evidence="11">Lacks conserved residue(s) required for the propagation of feature annotation.</text>
</comment>
<feature type="domain" description="Tetrahydrofolate dehydrogenase/cyclohydrolase catalytic" evidence="12">
    <location>
        <begin position="6"/>
        <end position="119"/>
    </location>
</feature>
<dbReference type="UniPathway" id="UPA00193"/>
<dbReference type="GO" id="GO:0005829">
    <property type="term" value="C:cytosol"/>
    <property type="evidence" value="ECO:0007669"/>
    <property type="project" value="TreeGrafter"/>
</dbReference>
<evidence type="ECO:0000256" key="1">
    <source>
        <dbReference type="ARBA" id="ARBA00004777"/>
    </source>
</evidence>
<dbReference type="CDD" id="cd01080">
    <property type="entry name" value="NAD_bind_m-THF_DH_Cyclohyd"/>
    <property type="match status" value="1"/>
</dbReference>
<feature type="binding site" evidence="11">
    <location>
        <position position="231"/>
    </location>
    <ligand>
        <name>NADP(+)</name>
        <dbReference type="ChEBI" id="CHEBI:58349"/>
    </ligand>
</feature>
<dbReference type="EMBL" id="CYXR01000018">
    <property type="protein sequence ID" value="CUN04859.1"/>
    <property type="molecule type" value="Genomic_DNA"/>
</dbReference>
<comment type="catalytic activity">
    <reaction evidence="11">
        <text>(6R)-5,10-methylene-5,6,7,8-tetrahydrofolate + NADP(+) = (6R)-5,10-methenyltetrahydrofolate + NADPH</text>
        <dbReference type="Rhea" id="RHEA:22812"/>
        <dbReference type="ChEBI" id="CHEBI:15636"/>
        <dbReference type="ChEBI" id="CHEBI:57455"/>
        <dbReference type="ChEBI" id="CHEBI:57783"/>
        <dbReference type="ChEBI" id="CHEBI:58349"/>
        <dbReference type="EC" id="1.5.1.5"/>
    </reaction>
</comment>
<dbReference type="Proteomes" id="UP001145109">
    <property type="component" value="Unassembled WGS sequence"/>
</dbReference>
<dbReference type="InterPro" id="IPR000672">
    <property type="entry name" value="THF_DH/CycHdrlase"/>
</dbReference>
<keyword evidence="6 11" id="KW-0521">NADP</keyword>
<keyword evidence="5 11" id="KW-0378">Hydrolase</keyword>
<evidence type="ECO:0000256" key="9">
    <source>
        <dbReference type="ARBA" id="ARBA00023167"/>
    </source>
</evidence>
<evidence type="ECO:0000256" key="4">
    <source>
        <dbReference type="ARBA" id="ARBA00022755"/>
    </source>
</evidence>
<evidence type="ECO:0000313" key="16">
    <source>
        <dbReference type="Proteomes" id="UP000095727"/>
    </source>
</evidence>
<dbReference type="GO" id="GO:0006164">
    <property type="term" value="P:purine nucleotide biosynthetic process"/>
    <property type="evidence" value="ECO:0007669"/>
    <property type="project" value="UniProtKB-KW"/>
</dbReference>
<name>A0A173TRH0_9FIRM</name>
<organism evidence="14 16">
    <name type="scientific">Coprococcus comes</name>
    <dbReference type="NCBI Taxonomy" id="410072"/>
    <lineage>
        <taxon>Bacteria</taxon>
        <taxon>Bacillati</taxon>
        <taxon>Bacillota</taxon>
        <taxon>Clostridia</taxon>
        <taxon>Lachnospirales</taxon>
        <taxon>Lachnospiraceae</taxon>
        <taxon>Coprococcus</taxon>
    </lineage>
</organism>
<reference evidence="14 16" key="1">
    <citation type="submission" date="2015-09" db="EMBL/GenBank/DDBJ databases">
        <authorList>
            <consortium name="Pathogen Informatics"/>
        </authorList>
    </citation>
    <scope>NUCLEOTIDE SEQUENCE [LARGE SCALE GENOMIC DNA]</scope>
    <source>
        <strain evidence="14 16">2789STDY5834962</strain>
    </source>
</reference>
<dbReference type="GO" id="GO:0009086">
    <property type="term" value="P:methionine biosynthetic process"/>
    <property type="evidence" value="ECO:0007669"/>
    <property type="project" value="UniProtKB-KW"/>
</dbReference>
<dbReference type="GO" id="GO:0004477">
    <property type="term" value="F:methenyltetrahydrofolate cyclohydrolase activity"/>
    <property type="evidence" value="ECO:0007669"/>
    <property type="project" value="UniProtKB-UniRule"/>
</dbReference>
<keyword evidence="10 11" id="KW-0511">Multifunctional enzyme</keyword>
<gene>
    <name evidence="11 14" type="primary">folD</name>
    <name evidence="15" type="ORF">comes_07590</name>
    <name evidence="14" type="ORF">ERS852574_02374</name>
</gene>
<protein>
    <recommendedName>
        <fullName evidence="11">Bifunctional protein FolD</fullName>
    </recommendedName>
    <domain>
        <recommendedName>
            <fullName evidence="11">Methylenetetrahydrofolate dehydrogenase</fullName>
            <ecNumber evidence="11">1.5.1.5</ecNumber>
        </recommendedName>
    </domain>
    <domain>
        <recommendedName>
            <fullName evidence="11">Methenyltetrahydrofolate cyclohydrolase</fullName>
            <ecNumber evidence="11">3.5.4.9</ecNumber>
        </recommendedName>
    </domain>
</protein>
<dbReference type="InterPro" id="IPR020630">
    <property type="entry name" value="THF_DH/CycHdrlase_cat_dom"/>
</dbReference>
<sequence>MSIQMRGAEVAKAMKEKLIREREELNAAGVNPCLTIIRVGAKENDLAYERGAKKRMEMIGIECRIAELPEDISQEEFEDAFCKINKDPEVHGILLFQPLPEQLDVEKIRQMIDPAKDMDGMSPVNLAKIFEGDRTAYAPCTSEAVMHIMNHYGIELQGKRVTVIGRSMVVGKPLSMLMLGQNATVTICHSRTKDLADRCREAEIIVAAIGRANHITADMIAEGAVVADVGINVLEDGTLCGDVDYENVREKVSHITPVPGGVGNVTTSVLASHVLRAARIGQNEHGQRRG</sequence>
<keyword evidence="8 11" id="KW-0368">Histidine biosynthesis</keyword>
<evidence type="ECO:0000256" key="6">
    <source>
        <dbReference type="ARBA" id="ARBA00022857"/>
    </source>
</evidence>
<dbReference type="PANTHER" id="PTHR48099:SF5">
    <property type="entry name" value="C-1-TETRAHYDROFOLATE SYNTHASE, CYTOPLASMIC"/>
    <property type="match status" value="1"/>
</dbReference>
<comment type="function">
    <text evidence="11">Catalyzes the oxidation of 5,10-methylenetetrahydrofolate to 5,10-methenyltetrahydrofolate and then the hydrolysis of 5,10-methenyltetrahydrofolate to 10-formyltetrahydrofolate.</text>
</comment>
<dbReference type="SUPFAM" id="SSF51735">
    <property type="entry name" value="NAD(P)-binding Rossmann-fold domains"/>
    <property type="match status" value="1"/>
</dbReference>
<keyword evidence="4 11" id="KW-0658">Purine biosynthesis</keyword>
<evidence type="ECO:0000259" key="12">
    <source>
        <dbReference type="Pfam" id="PF00763"/>
    </source>
</evidence>
<dbReference type="InterPro" id="IPR020631">
    <property type="entry name" value="THF_DH/CycHdrlase_NAD-bd_dom"/>
</dbReference>
<keyword evidence="9 11" id="KW-0486">Methionine biosynthesis</keyword>
<evidence type="ECO:0000256" key="8">
    <source>
        <dbReference type="ARBA" id="ARBA00023102"/>
    </source>
</evidence>
<evidence type="ECO:0000256" key="10">
    <source>
        <dbReference type="ARBA" id="ARBA00023268"/>
    </source>
</evidence>
<comment type="pathway">
    <text evidence="1 11">One-carbon metabolism; tetrahydrofolate interconversion.</text>
</comment>
<keyword evidence="7 11" id="KW-0560">Oxidoreductase</keyword>
<evidence type="ECO:0000256" key="3">
    <source>
        <dbReference type="ARBA" id="ARBA00022605"/>
    </source>
</evidence>
<dbReference type="Proteomes" id="UP000095727">
    <property type="component" value="Unassembled WGS sequence"/>
</dbReference>
<dbReference type="GO" id="GO:0000105">
    <property type="term" value="P:L-histidine biosynthetic process"/>
    <property type="evidence" value="ECO:0007669"/>
    <property type="project" value="UniProtKB-KW"/>
</dbReference>
<evidence type="ECO:0000259" key="13">
    <source>
        <dbReference type="Pfam" id="PF02882"/>
    </source>
</evidence>
<dbReference type="GO" id="GO:0004488">
    <property type="term" value="F:methylenetetrahydrofolate dehydrogenase (NADP+) activity"/>
    <property type="evidence" value="ECO:0007669"/>
    <property type="project" value="UniProtKB-UniRule"/>
</dbReference>
<dbReference type="HAMAP" id="MF_01576">
    <property type="entry name" value="THF_DHG_CYH"/>
    <property type="match status" value="1"/>
</dbReference>
<evidence type="ECO:0000256" key="11">
    <source>
        <dbReference type="HAMAP-Rule" id="MF_01576"/>
    </source>
</evidence>
<dbReference type="Pfam" id="PF00763">
    <property type="entry name" value="THF_DHG_CYH"/>
    <property type="match status" value="1"/>
</dbReference>
<keyword evidence="3 11" id="KW-0028">Amino-acid biosynthesis</keyword>
<comment type="catalytic activity">
    <reaction evidence="11">
        <text>(6R)-5,10-methenyltetrahydrofolate + H2O = (6R)-10-formyltetrahydrofolate + H(+)</text>
        <dbReference type="Rhea" id="RHEA:23700"/>
        <dbReference type="ChEBI" id="CHEBI:15377"/>
        <dbReference type="ChEBI" id="CHEBI:15378"/>
        <dbReference type="ChEBI" id="CHEBI:57455"/>
        <dbReference type="ChEBI" id="CHEBI:195366"/>
        <dbReference type="EC" id="3.5.4.9"/>
    </reaction>
</comment>
<feature type="domain" description="Tetrahydrofolate dehydrogenase/cyclohydrolase NAD(P)-binding" evidence="13">
    <location>
        <begin position="139"/>
        <end position="279"/>
    </location>
</feature>
<dbReference type="GO" id="GO:0035999">
    <property type="term" value="P:tetrahydrofolate interconversion"/>
    <property type="evidence" value="ECO:0007669"/>
    <property type="project" value="UniProtKB-UniRule"/>
</dbReference>
<reference evidence="15" key="3">
    <citation type="submission" date="2022-11" db="EMBL/GenBank/DDBJ databases">
        <title>Draft genome sequence of Coprococcus comes strain 31264.</title>
        <authorList>
            <person name="Hisatomi A."/>
            <person name="Ohkuma M."/>
            <person name="Sakamoto M."/>
        </authorList>
    </citation>
    <scope>NUCLEOTIDE SEQUENCE</scope>
    <source>
        <strain evidence="15">JCM 31264</strain>
    </source>
</reference>
<dbReference type="SUPFAM" id="SSF53223">
    <property type="entry name" value="Aminoacid dehydrogenase-like, N-terminal domain"/>
    <property type="match status" value="1"/>
</dbReference>